<dbReference type="Proteomes" id="UP000028703">
    <property type="component" value="Unassembled WGS sequence"/>
</dbReference>
<keyword evidence="1" id="KW-1133">Transmembrane helix</keyword>
<dbReference type="STRING" id="421531.IX38_12595"/>
<dbReference type="AlphaFoldDB" id="A0A085ZED9"/>
<keyword evidence="1" id="KW-0472">Membrane</keyword>
<comment type="caution">
    <text evidence="2">The sequence shown here is derived from an EMBL/GenBank/DDBJ whole genome shotgun (WGS) entry which is preliminary data.</text>
</comment>
<evidence type="ECO:0000256" key="1">
    <source>
        <dbReference type="SAM" id="Phobius"/>
    </source>
</evidence>
<reference evidence="2 3" key="1">
    <citation type="submission" date="2014-07" db="EMBL/GenBank/DDBJ databases">
        <title>Genome of Chryseobacterium luteum DSM 18605.</title>
        <authorList>
            <person name="Stropko S.J."/>
            <person name="Pipes S.E."/>
            <person name="Newman J.D."/>
        </authorList>
    </citation>
    <scope>NUCLEOTIDE SEQUENCE [LARGE SCALE GENOMIC DNA]</scope>
    <source>
        <strain evidence="2 3">DSM 18605</strain>
    </source>
</reference>
<protein>
    <submittedName>
        <fullName evidence="2">Uncharacterized protein</fullName>
    </submittedName>
</protein>
<dbReference type="eggNOG" id="ENOG50333AF">
    <property type="taxonomic scope" value="Bacteria"/>
</dbReference>
<evidence type="ECO:0000313" key="3">
    <source>
        <dbReference type="Proteomes" id="UP000028703"/>
    </source>
</evidence>
<evidence type="ECO:0000313" key="2">
    <source>
        <dbReference type="EMBL" id="KFF02803.1"/>
    </source>
</evidence>
<keyword evidence="1" id="KW-0812">Transmembrane</keyword>
<organism evidence="2 3">
    <name type="scientific">Chryseobacterium luteum</name>
    <dbReference type="NCBI Taxonomy" id="421531"/>
    <lineage>
        <taxon>Bacteria</taxon>
        <taxon>Pseudomonadati</taxon>
        <taxon>Bacteroidota</taxon>
        <taxon>Flavobacteriia</taxon>
        <taxon>Flavobacteriales</taxon>
        <taxon>Weeksellaceae</taxon>
        <taxon>Chryseobacterium group</taxon>
        <taxon>Chryseobacterium</taxon>
    </lineage>
</organism>
<feature type="transmembrane region" description="Helical" evidence="1">
    <location>
        <begin position="110"/>
        <end position="133"/>
    </location>
</feature>
<dbReference type="OrthoDB" id="710029at2"/>
<feature type="transmembrane region" description="Helical" evidence="1">
    <location>
        <begin position="47"/>
        <end position="69"/>
    </location>
</feature>
<proteinExistence type="predicted"/>
<name>A0A085ZED9_9FLAO</name>
<keyword evidence="3" id="KW-1185">Reference proteome</keyword>
<sequence length="143" mass="16791">MKKLIFKYWITNVLISIILFILYRVVISEMQSDSEGFLDTLLFILEILISLGFSLVFLCGLLVFSLTFFLNLIKKIRDNRFLSLLTFIGIPVICLIYAMIYLSFPLQVNTILIMFVSFSIIYLIITTVQFLMFRKTIKKYINE</sequence>
<dbReference type="EMBL" id="JPRO01000010">
    <property type="protein sequence ID" value="KFF02803.1"/>
    <property type="molecule type" value="Genomic_DNA"/>
</dbReference>
<feature type="transmembrane region" description="Helical" evidence="1">
    <location>
        <begin position="81"/>
        <end position="104"/>
    </location>
</feature>
<accession>A0A085ZED9</accession>
<feature type="transmembrane region" description="Helical" evidence="1">
    <location>
        <begin position="9"/>
        <end position="27"/>
    </location>
</feature>
<gene>
    <name evidence="2" type="ORF">IX38_12595</name>
</gene>